<evidence type="ECO:0000313" key="2">
    <source>
        <dbReference type="EMBL" id="TVY75689.1"/>
    </source>
</evidence>
<sequence length="358" mass="40302">MSSAAFFGPRNKKCLDLGMASQESPMLVETLPLTTRTLYFTKLWGLKLVTILGFKIVRTFRPPPKEINPSIIKAYPCRPRLRNRIFIPKSHKPGELLPLYIDMHAGGHTLLDAQFDDEFCCTFANKLNVLVVSLEYSTAPESKFPEPTNDVVAITQAIMKDETLPVDLSRVVLGGFSAGANLAFSAAQMSGLKDKIKGIVSCYPVLDMTITPADKQKTRAYRHSKDMDALKDWGPIWTYAYVKPGQDLRDPLISTKYAHRDNLPKWICMVGAEFDMLGEEARQNIFDLASLDKAEREEGHYEFEKGAYKWLLVRDVMHGFTHDLMDSPGAEAVAMNKKRTAEMIEDVGPWLFKGPYAK</sequence>
<dbReference type="PANTHER" id="PTHR23024">
    <property type="entry name" value="ARYLACETAMIDE DEACETYLASE"/>
    <property type="match status" value="1"/>
</dbReference>
<protein>
    <submittedName>
        <fullName evidence="2">Neutral cholesterol ester hydrolase</fullName>
    </submittedName>
</protein>
<dbReference type="EMBL" id="QGMK01000977">
    <property type="protein sequence ID" value="TVY75689.1"/>
    <property type="molecule type" value="Genomic_DNA"/>
</dbReference>
<organism evidence="2 3">
    <name type="scientific">Lachnellula suecica</name>
    <dbReference type="NCBI Taxonomy" id="602035"/>
    <lineage>
        <taxon>Eukaryota</taxon>
        <taxon>Fungi</taxon>
        <taxon>Dikarya</taxon>
        <taxon>Ascomycota</taxon>
        <taxon>Pezizomycotina</taxon>
        <taxon>Leotiomycetes</taxon>
        <taxon>Helotiales</taxon>
        <taxon>Lachnaceae</taxon>
        <taxon>Lachnellula</taxon>
    </lineage>
</organism>
<dbReference type="AlphaFoldDB" id="A0A8T9C1N8"/>
<dbReference type="PANTHER" id="PTHR23024:SF24">
    <property type="entry name" value="ALPHA_BETA HYDROLASE FOLD-3 DOMAIN-CONTAINING PROTEIN"/>
    <property type="match status" value="1"/>
</dbReference>
<name>A0A8T9C1N8_9HELO</name>
<dbReference type="InterPro" id="IPR050466">
    <property type="entry name" value="Carboxylest/Gibb_receptor"/>
</dbReference>
<proteinExistence type="predicted"/>
<gene>
    <name evidence="2" type="primary">NCEH1</name>
    <name evidence="2" type="ORF">LSUE1_G007012</name>
</gene>
<keyword evidence="2" id="KW-0378">Hydrolase</keyword>
<dbReference type="OrthoDB" id="408631at2759"/>
<reference evidence="2 3" key="1">
    <citation type="submission" date="2018-05" db="EMBL/GenBank/DDBJ databases">
        <title>Genome sequencing and assembly of the regulated plant pathogen Lachnellula willkommii and related sister species for the development of diagnostic species identification markers.</title>
        <authorList>
            <person name="Giroux E."/>
            <person name="Bilodeau G."/>
        </authorList>
    </citation>
    <scope>NUCLEOTIDE SEQUENCE [LARGE SCALE GENOMIC DNA]</scope>
    <source>
        <strain evidence="2 3">CBS 268.59</strain>
    </source>
</reference>
<dbReference type="Gene3D" id="3.40.50.1820">
    <property type="entry name" value="alpha/beta hydrolase"/>
    <property type="match status" value="1"/>
</dbReference>
<keyword evidence="3" id="KW-1185">Reference proteome</keyword>
<dbReference type="InterPro" id="IPR013094">
    <property type="entry name" value="AB_hydrolase_3"/>
</dbReference>
<dbReference type="SUPFAM" id="SSF53474">
    <property type="entry name" value="alpha/beta-Hydrolases"/>
    <property type="match status" value="1"/>
</dbReference>
<comment type="caution">
    <text evidence="2">The sequence shown here is derived from an EMBL/GenBank/DDBJ whole genome shotgun (WGS) entry which is preliminary data.</text>
</comment>
<dbReference type="Pfam" id="PF07859">
    <property type="entry name" value="Abhydrolase_3"/>
    <property type="match status" value="1"/>
</dbReference>
<dbReference type="GO" id="GO:0016787">
    <property type="term" value="F:hydrolase activity"/>
    <property type="evidence" value="ECO:0007669"/>
    <property type="project" value="UniProtKB-KW"/>
</dbReference>
<feature type="domain" description="Alpha/beta hydrolase fold-3" evidence="1">
    <location>
        <begin position="102"/>
        <end position="283"/>
    </location>
</feature>
<evidence type="ECO:0000313" key="3">
    <source>
        <dbReference type="Proteomes" id="UP000469558"/>
    </source>
</evidence>
<accession>A0A8T9C1N8</accession>
<dbReference type="Proteomes" id="UP000469558">
    <property type="component" value="Unassembled WGS sequence"/>
</dbReference>
<dbReference type="InterPro" id="IPR029058">
    <property type="entry name" value="AB_hydrolase_fold"/>
</dbReference>
<evidence type="ECO:0000259" key="1">
    <source>
        <dbReference type="Pfam" id="PF07859"/>
    </source>
</evidence>